<dbReference type="PANTHER" id="PTHR30327:SF1">
    <property type="entry name" value="UPF0301 PROTEIN YQGE"/>
    <property type="match status" value="1"/>
</dbReference>
<dbReference type="PANTHER" id="PTHR30327">
    <property type="entry name" value="UNCHARACTERIZED PROTEIN YQGE"/>
    <property type="match status" value="1"/>
</dbReference>
<evidence type="ECO:0000256" key="1">
    <source>
        <dbReference type="ARBA" id="ARBA00009600"/>
    </source>
</evidence>
<reference evidence="4 5" key="1">
    <citation type="submission" date="2017-02" db="EMBL/GenBank/DDBJ databases">
        <authorList>
            <person name="Peterson S.W."/>
        </authorList>
    </citation>
    <scope>NUCLEOTIDE SEQUENCE [LARGE SCALE GENOMIC DNA]</scope>
    <source>
        <strain evidence="4 5">S285</strain>
    </source>
</reference>
<evidence type="ECO:0000256" key="2">
    <source>
        <dbReference type="HAMAP-Rule" id="MF_00758"/>
    </source>
</evidence>
<evidence type="ECO:0000313" key="4">
    <source>
        <dbReference type="EMBL" id="ARN82842.1"/>
    </source>
</evidence>
<dbReference type="OrthoDB" id="9807486at2"/>
<comment type="similarity">
    <text evidence="1 2">Belongs to the UPF0301 (AlgH) family.</text>
</comment>
<dbReference type="Pfam" id="PF02622">
    <property type="entry name" value="DUF179"/>
    <property type="match status" value="1"/>
</dbReference>
<dbReference type="Gene3D" id="3.40.1740.10">
    <property type="entry name" value="VC0467-like"/>
    <property type="match status" value="1"/>
</dbReference>
<evidence type="ECO:0000256" key="3">
    <source>
        <dbReference type="SAM" id="MobiDB-lite"/>
    </source>
</evidence>
<dbReference type="InterPro" id="IPR003774">
    <property type="entry name" value="AlgH-like"/>
</dbReference>
<protein>
    <recommendedName>
        <fullName evidence="2">UPF0301 protein B1812_19105</fullName>
    </recommendedName>
</protein>
<keyword evidence="5" id="KW-1185">Reference proteome</keyword>
<dbReference type="HAMAP" id="MF_00758">
    <property type="entry name" value="UPF0301"/>
    <property type="match status" value="1"/>
</dbReference>
<sequence>MKPTRDKQPASRDNGREEARQSDEDRDSGVDPEAAAPPPRKKGGARKARAASGRFSQTAQRSFLDGQLLVAMPGMSDERFARAVIYMCAHSAEGAMGIMLNRPSSVRNFPELLEQLRVIDSAERISLPRAARDVQVLSGGPVQTDRGFVLHTGDFFIDNSTLKINDAVSLTATIDILRAIATGQGPDQALLALGCAGWDAGQLENEIQLNGWLHCPADPAILFDHDLDTKYVRALRLIGVDLGKLSPIAGHA</sequence>
<dbReference type="SUPFAM" id="SSF143456">
    <property type="entry name" value="VC0467-like"/>
    <property type="match status" value="1"/>
</dbReference>
<dbReference type="NCBIfam" id="NF001268">
    <property type="entry name" value="PRK00228.1-4"/>
    <property type="match status" value="1"/>
</dbReference>
<feature type="compositionally biased region" description="Basic and acidic residues" evidence="3">
    <location>
        <begin position="1"/>
        <end position="29"/>
    </location>
</feature>
<dbReference type="AlphaFoldDB" id="A0A1W6MZ32"/>
<dbReference type="KEGG" id="mbry:B1812_19105"/>
<accession>A0A1W6MZ32</accession>
<feature type="region of interest" description="Disordered" evidence="3">
    <location>
        <begin position="1"/>
        <end position="57"/>
    </location>
</feature>
<dbReference type="Proteomes" id="UP000193978">
    <property type="component" value="Chromosome"/>
</dbReference>
<name>A0A1W6MZ32_9HYPH</name>
<gene>
    <name evidence="4" type="ORF">B1812_19105</name>
</gene>
<dbReference type="RefSeq" id="WP_085772979.1">
    <property type="nucleotide sequence ID" value="NZ_AP027149.1"/>
</dbReference>
<dbReference type="GO" id="GO:0005829">
    <property type="term" value="C:cytosol"/>
    <property type="evidence" value="ECO:0007669"/>
    <property type="project" value="TreeGrafter"/>
</dbReference>
<dbReference type="STRING" id="655015.B1812_19105"/>
<dbReference type="EMBL" id="CP019948">
    <property type="protein sequence ID" value="ARN82842.1"/>
    <property type="molecule type" value="Genomic_DNA"/>
</dbReference>
<proteinExistence type="inferred from homology"/>
<evidence type="ECO:0000313" key="5">
    <source>
        <dbReference type="Proteomes" id="UP000193978"/>
    </source>
</evidence>
<organism evidence="4 5">
    <name type="scientific">Methylocystis bryophila</name>
    <dbReference type="NCBI Taxonomy" id="655015"/>
    <lineage>
        <taxon>Bacteria</taxon>
        <taxon>Pseudomonadati</taxon>
        <taxon>Pseudomonadota</taxon>
        <taxon>Alphaproteobacteria</taxon>
        <taxon>Hyphomicrobiales</taxon>
        <taxon>Methylocystaceae</taxon>
        <taxon>Methylocystis</taxon>
    </lineage>
</organism>
<feature type="compositionally biased region" description="Basic residues" evidence="3">
    <location>
        <begin position="39"/>
        <end position="49"/>
    </location>
</feature>